<accession>A0ABV6VF01</accession>
<dbReference type="Gene3D" id="1.10.10.10">
    <property type="entry name" value="Winged helix-like DNA-binding domain superfamily/Winged helix DNA-binding domain"/>
    <property type="match status" value="1"/>
</dbReference>
<dbReference type="Pfam" id="PF12840">
    <property type="entry name" value="HTH_20"/>
    <property type="match status" value="1"/>
</dbReference>
<dbReference type="InterPro" id="IPR051011">
    <property type="entry name" value="Metal_resp_trans_reg"/>
</dbReference>
<evidence type="ECO:0000313" key="2">
    <source>
        <dbReference type="Proteomes" id="UP001592582"/>
    </source>
</evidence>
<dbReference type="InterPro" id="IPR036390">
    <property type="entry name" value="WH_DNA-bd_sf"/>
</dbReference>
<gene>
    <name evidence="1" type="ORF">ACEZDG_23195</name>
</gene>
<dbReference type="PANTHER" id="PTHR43132">
    <property type="entry name" value="ARSENICAL RESISTANCE OPERON REPRESSOR ARSR-RELATED"/>
    <property type="match status" value="1"/>
</dbReference>
<organism evidence="1 2">
    <name type="scientific">Streptacidiphilus alkalitolerans</name>
    <dbReference type="NCBI Taxonomy" id="3342712"/>
    <lineage>
        <taxon>Bacteria</taxon>
        <taxon>Bacillati</taxon>
        <taxon>Actinomycetota</taxon>
        <taxon>Actinomycetes</taxon>
        <taxon>Kitasatosporales</taxon>
        <taxon>Streptomycetaceae</taxon>
        <taxon>Streptacidiphilus</taxon>
    </lineage>
</organism>
<dbReference type="InterPro" id="IPR036388">
    <property type="entry name" value="WH-like_DNA-bd_sf"/>
</dbReference>
<dbReference type="PANTHER" id="PTHR43132:SF6">
    <property type="entry name" value="HTH-TYPE TRANSCRIPTIONAL REPRESSOR CZRA"/>
    <property type="match status" value="1"/>
</dbReference>
<dbReference type="CDD" id="cd00090">
    <property type="entry name" value="HTH_ARSR"/>
    <property type="match status" value="1"/>
</dbReference>
<sequence>MLRFEVNTDDLLHSRFALSPAFELCNALRLLERPTRRQLPSGWADRLLPAFQELRRGTDLDAALALHTPAFGADFVAQPPAGLAQSWADDLAAIRATPLAQARREIARVLAAQPVTDPRVLEVLQGPEVVARVAEALDLAWHTLLARDWPQLRAICERDVVHRAGLLGRSGWAAALDGLHPQVRWRDGGVEVLRRLSGTHTVGLGGEGLLLIPSVFVWPRVATHQEDPWPRTVIYPARGISALWEAAAPSSGAEDSLADLLGPSRARLLAALESPASTSQLAGSLGLAVGAVGDHLAVLRRAGLLHRARSGRSVLYSRTPLGDALVGAQQPQ</sequence>
<keyword evidence="2" id="KW-1185">Reference proteome</keyword>
<dbReference type="SMART" id="SM00418">
    <property type="entry name" value="HTH_ARSR"/>
    <property type="match status" value="1"/>
</dbReference>
<dbReference type="SUPFAM" id="SSF46785">
    <property type="entry name" value="Winged helix' DNA-binding domain"/>
    <property type="match status" value="1"/>
</dbReference>
<dbReference type="Pfam" id="PF19361">
    <property type="entry name" value="DUF5937"/>
    <property type="match status" value="1"/>
</dbReference>
<dbReference type="EMBL" id="JBHEZX010000010">
    <property type="protein sequence ID" value="MFC1412177.1"/>
    <property type="molecule type" value="Genomic_DNA"/>
</dbReference>
<dbReference type="InterPro" id="IPR001845">
    <property type="entry name" value="HTH_ArsR_DNA-bd_dom"/>
</dbReference>
<dbReference type="InterPro" id="IPR011991">
    <property type="entry name" value="ArsR-like_HTH"/>
</dbReference>
<dbReference type="InterPro" id="IPR045981">
    <property type="entry name" value="DUF5937"/>
</dbReference>
<reference evidence="1 2" key="1">
    <citation type="submission" date="2024-09" db="EMBL/GenBank/DDBJ databases">
        <authorList>
            <person name="Lee S.D."/>
        </authorList>
    </citation>
    <scope>NUCLEOTIDE SEQUENCE [LARGE SCALE GENOMIC DNA]</scope>
    <source>
        <strain evidence="1 2">N1-1</strain>
    </source>
</reference>
<proteinExistence type="predicted"/>
<protein>
    <submittedName>
        <fullName evidence="1">ArsR/SmtB family transcription factor</fullName>
    </submittedName>
</protein>
<comment type="caution">
    <text evidence="1">The sequence shown here is derived from an EMBL/GenBank/DDBJ whole genome shotgun (WGS) entry which is preliminary data.</text>
</comment>
<dbReference type="Proteomes" id="UP001592582">
    <property type="component" value="Unassembled WGS sequence"/>
</dbReference>
<evidence type="ECO:0000313" key="1">
    <source>
        <dbReference type="EMBL" id="MFC1412177.1"/>
    </source>
</evidence>
<name>A0ABV6VF01_9ACTN</name>